<evidence type="ECO:0000256" key="1">
    <source>
        <dbReference type="SAM" id="MobiDB-lite"/>
    </source>
</evidence>
<feature type="region of interest" description="Disordered" evidence="1">
    <location>
        <begin position="1"/>
        <end position="63"/>
    </location>
</feature>
<sequence length="63" mass="7129">MARGPTWTCQPQTSSSTSPRQPSEQCQPSLQDWPRRMRQLKKRTKFPQTSGNTSNSKTVTFGS</sequence>
<feature type="compositionally biased region" description="Polar residues" evidence="1">
    <location>
        <begin position="46"/>
        <end position="63"/>
    </location>
</feature>
<protein>
    <submittedName>
        <fullName evidence="2">Uncharacterized protein</fullName>
    </submittedName>
</protein>
<reference evidence="2" key="2">
    <citation type="submission" date="2020-11" db="EMBL/GenBank/DDBJ databases">
        <authorList>
            <person name="McCartney M.A."/>
            <person name="Auch B."/>
            <person name="Kono T."/>
            <person name="Mallez S."/>
            <person name="Becker A."/>
            <person name="Gohl D.M."/>
            <person name="Silverstein K.A.T."/>
            <person name="Koren S."/>
            <person name="Bechman K.B."/>
            <person name="Herman A."/>
            <person name="Abrahante J.E."/>
            <person name="Garbe J."/>
        </authorList>
    </citation>
    <scope>NUCLEOTIDE SEQUENCE</scope>
    <source>
        <strain evidence="2">Duluth1</strain>
        <tissue evidence="2">Whole animal</tissue>
    </source>
</reference>
<dbReference type="EMBL" id="JAIWYP010000002">
    <property type="protein sequence ID" value="KAH3866050.1"/>
    <property type="molecule type" value="Genomic_DNA"/>
</dbReference>
<keyword evidence="3" id="KW-1185">Reference proteome</keyword>
<accession>A0A9D4LXI6</accession>
<gene>
    <name evidence="2" type="ORF">DPMN_029101</name>
</gene>
<name>A0A9D4LXI6_DREPO</name>
<proteinExistence type="predicted"/>
<dbReference type="Proteomes" id="UP000828390">
    <property type="component" value="Unassembled WGS sequence"/>
</dbReference>
<organism evidence="2 3">
    <name type="scientific">Dreissena polymorpha</name>
    <name type="common">Zebra mussel</name>
    <name type="synonym">Mytilus polymorpha</name>
    <dbReference type="NCBI Taxonomy" id="45954"/>
    <lineage>
        <taxon>Eukaryota</taxon>
        <taxon>Metazoa</taxon>
        <taxon>Spiralia</taxon>
        <taxon>Lophotrochozoa</taxon>
        <taxon>Mollusca</taxon>
        <taxon>Bivalvia</taxon>
        <taxon>Autobranchia</taxon>
        <taxon>Heteroconchia</taxon>
        <taxon>Euheterodonta</taxon>
        <taxon>Imparidentia</taxon>
        <taxon>Neoheterodontei</taxon>
        <taxon>Myida</taxon>
        <taxon>Dreissenoidea</taxon>
        <taxon>Dreissenidae</taxon>
        <taxon>Dreissena</taxon>
    </lineage>
</organism>
<evidence type="ECO:0000313" key="2">
    <source>
        <dbReference type="EMBL" id="KAH3866050.1"/>
    </source>
</evidence>
<evidence type="ECO:0000313" key="3">
    <source>
        <dbReference type="Proteomes" id="UP000828390"/>
    </source>
</evidence>
<reference evidence="2" key="1">
    <citation type="journal article" date="2019" name="bioRxiv">
        <title>The Genome of the Zebra Mussel, Dreissena polymorpha: A Resource for Invasive Species Research.</title>
        <authorList>
            <person name="McCartney M.A."/>
            <person name="Auch B."/>
            <person name="Kono T."/>
            <person name="Mallez S."/>
            <person name="Zhang Y."/>
            <person name="Obille A."/>
            <person name="Becker A."/>
            <person name="Abrahante J.E."/>
            <person name="Garbe J."/>
            <person name="Badalamenti J.P."/>
            <person name="Herman A."/>
            <person name="Mangelson H."/>
            <person name="Liachko I."/>
            <person name="Sullivan S."/>
            <person name="Sone E.D."/>
            <person name="Koren S."/>
            <person name="Silverstein K.A.T."/>
            <person name="Beckman K.B."/>
            <person name="Gohl D.M."/>
        </authorList>
    </citation>
    <scope>NUCLEOTIDE SEQUENCE</scope>
    <source>
        <strain evidence="2">Duluth1</strain>
        <tissue evidence="2">Whole animal</tissue>
    </source>
</reference>
<comment type="caution">
    <text evidence="2">The sequence shown here is derived from an EMBL/GenBank/DDBJ whole genome shotgun (WGS) entry which is preliminary data.</text>
</comment>
<feature type="compositionally biased region" description="Low complexity" evidence="1">
    <location>
        <begin position="1"/>
        <end position="25"/>
    </location>
</feature>
<dbReference type="AlphaFoldDB" id="A0A9D4LXI6"/>
<feature type="compositionally biased region" description="Basic residues" evidence="1">
    <location>
        <begin position="36"/>
        <end position="45"/>
    </location>
</feature>